<feature type="chain" id="PRO_5015727471" description="TolC family protein" evidence="3">
    <location>
        <begin position="25"/>
        <end position="419"/>
    </location>
</feature>
<comment type="similarity">
    <text evidence="1">Belongs to the outer membrane factor (OMF) (TC 1.B.17) family.</text>
</comment>
<keyword evidence="3" id="KW-0732">Signal</keyword>
<feature type="signal peptide" evidence="3">
    <location>
        <begin position="1"/>
        <end position="24"/>
    </location>
</feature>
<keyword evidence="5" id="KW-1185">Reference proteome</keyword>
<evidence type="ECO:0000313" key="5">
    <source>
        <dbReference type="Proteomes" id="UP000238220"/>
    </source>
</evidence>
<name>A0A2S5TCR6_9GAMM</name>
<evidence type="ECO:0008006" key="6">
    <source>
        <dbReference type="Google" id="ProtNLM"/>
    </source>
</evidence>
<dbReference type="InterPro" id="IPR003423">
    <property type="entry name" value="OMP_efflux"/>
</dbReference>
<feature type="region of interest" description="Disordered" evidence="2">
    <location>
        <begin position="41"/>
        <end position="63"/>
    </location>
</feature>
<organism evidence="4 5">
    <name type="scientific">Solimonas fluminis</name>
    <dbReference type="NCBI Taxonomy" id="2086571"/>
    <lineage>
        <taxon>Bacteria</taxon>
        <taxon>Pseudomonadati</taxon>
        <taxon>Pseudomonadota</taxon>
        <taxon>Gammaproteobacteria</taxon>
        <taxon>Nevskiales</taxon>
        <taxon>Nevskiaceae</taxon>
        <taxon>Solimonas</taxon>
    </lineage>
</organism>
<evidence type="ECO:0000313" key="4">
    <source>
        <dbReference type="EMBL" id="PPE72793.1"/>
    </source>
</evidence>
<dbReference type="OrthoDB" id="9791261at2"/>
<proteinExistence type="inferred from homology"/>
<dbReference type="EMBL" id="PSNW01000010">
    <property type="protein sequence ID" value="PPE72793.1"/>
    <property type="molecule type" value="Genomic_DNA"/>
</dbReference>
<dbReference type="Proteomes" id="UP000238220">
    <property type="component" value="Unassembled WGS sequence"/>
</dbReference>
<dbReference type="Pfam" id="PF02321">
    <property type="entry name" value="OEP"/>
    <property type="match status" value="1"/>
</dbReference>
<dbReference type="InterPro" id="IPR010131">
    <property type="entry name" value="MdtP/NodT-like"/>
</dbReference>
<accession>A0A2S5TCR6</accession>
<protein>
    <recommendedName>
        <fullName evidence="6">TolC family protein</fullName>
    </recommendedName>
</protein>
<gene>
    <name evidence="4" type="ORF">C3942_17270</name>
</gene>
<reference evidence="4 5" key="1">
    <citation type="submission" date="2018-02" db="EMBL/GenBank/DDBJ databases">
        <title>Genome sequencing of Solimonas sp. HR-BB.</title>
        <authorList>
            <person name="Lee Y."/>
            <person name="Jeon C.O."/>
        </authorList>
    </citation>
    <scope>NUCLEOTIDE SEQUENCE [LARGE SCALE GENOMIC DNA]</scope>
    <source>
        <strain evidence="4 5">HR-BB</strain>
    </source>
</reference>
<dbReference type="Gene3D" id="1.20.1600.10">
    <property type="entry name" value="Outer membrane efflux proteins (OEP)"/>
    <property type="match status" value="1"/>
</dbReference>
<evidence type="ECO:0000256" key="3">
    <source>
        <dbReference type="SAM" id="SignalP"/>
    </source>
</evidence>
<dbReference type="SUPFAM" id="SSF56954">
    <property type="entry name" value="Outer membrane efflux proteins (OEP)"/>
    <property type="match status" value="1"/>
</dbReference>
<dbReference type="GO" id="GO:0015562">
    <property type="term" value="F:efflux transmembrane transporter activity"/>
    <property type="evidence" value="ECO:0007669"/>
    <property type="project" value="InterPro"/>
</dbReference>
<sequence>MYLSVVWRPAALAAALTLVAPVLAAEPLTLRDALQRAEASHPDLQGFDAERSGGAARRSLAERSPTPEISVLLEDAFGSGARSGLDSAQWTLSFSQALELGGQRSSRLGAADSRAAALTADQEVRRRDALAEVAQRFFEAAGDRERLLLAEEKVELARKGLAAADARVSSARAPVAERARAQAALSQAILEREHAEHEEMSARVALAVSMGSPEPDFGELKASLFDLPPLRPLPELRQRLKQSPSARARLAEAAVLDAERRAALAAAGLRPTFTGGARRYEDGNDVAAVVGFSLPLLAGRRARDEAALISSRQEQTQAEGQAALLRAEEQLFERYQELGHAKEALRLIDSEVLPARQEALKQTQYAYDRGRYGYLELSLVLQELADARRARLDTALRYHSLLAELARITGDRLIEGNTP</sequence>
<dbReference type="PANTHER" id="PTHR30203:SF24">
    <property type="entry name" value="BLR4935 PROTEIN"/>
    <property type="match status" value="1"/>
</dbReference>
<dbReference type="PANTHER" id="PTHR30203">
    <property type="entry name" value="OUTER MEMBRANE CATION EFFLUX PROTEIN"/>
    <property type="match status" value="1"/>
</dbReference>
<dbReference type="AlphaFoldDB" id="A0A2S5TCR6"/>
<evidence type="ECO:0000256" key="1">
    <source>
        <dbReference type="ARBA" id="ARBA00007613"/>
    </source>
</evidence>
<comment type="caution">
    <text evidence="4">The sequence shown here is derived from an EMBL/GenBank/DDBJ whole genome shotgun (WGS) entry which is preliminary data.</text>
</comment>
<evidence type="ECO:0000256" key="2">
    <source>
        <dbReference type="SAM" id="MobiDB-lite"/>
    </source>
</evidence>
<dbReference type="RefSeq" id="WP_104231603.1">
    <property type="nucleotide sequence ID" value="NZ_PSNW01000010.1"/>
</dbReference>